<dbReference type="AlphaFoldDB" id="A0A926DAD2"/>
<evidence type="ECO:0000256" key="6">
    <source>
        <dbReference type="SAM" id="MobiDB-lite"/>
    </source>
</evidence>
<dbReference type="CDD" id="cd01189">
    <property type="entry name" value="INT_ICEBs1_C_like"/>
    <property type="match status" value="1"/>
</dbReference>
<evidence type="ECO:0000256" key="1">
    <source>
        <dbReference type="ARBA" id="ARBA00003283"/>
    </source>
</evidence>
<dbReference type="Proteomes" id="UP000651482">
    <property type="component" value="Unassembled WGS sequence"/>
</dbReference>
<comment type="similarity">
    <text evidence="2">Belongs to the 'phage' integrase family.</text>
</comment>
<accession>A0A926DAD2</accession>
<evidence type="ECO:0000256" key="4">
    <source>
        <dbReference type="ARBA" id="ARBA00023125"/>
    </source>
</evidence>
<keyword evidence="4" id="KW-0238">DNA-binding</keyword>
<dbReference type="InterPro" id="IPR010998">
    <property type="entry name" value="Integrase_recombinase_N"/>
</dbReference>
<dbReference type="Pfam" id="PF14659">
    <property type="entry name" value="Phage_int_SAM_3"/>
    <property type="match status" value="1"/>
</dbReference>
<dbReference type="EMBL" id="JACRSN010000014">
    <property type="protein sequence ID" value="MBC8534252.1"/>
    <property type="molecule type" value="Genomic_DNA"/>
</dbReference>
<dbReference type="PANTHER" id="PTHR30349">
    <property type="entry name" value="PHAGE INTEGRASE-RELATED"/>
    <property type="match status" value="1"/>
</dbReference>
<keyword evidence="9" id="KW-1185">Reference proteome</keyword>
<dbReference type="PANTHER" id="PTHR30349:SF64">
    <property type="entry name" value="PROPHAGE INTEGRASE INTD-RELATED"/>
    <property type="match status" value="1"/>
</dbReference>
<feature type="domain" description="Tyr recombinase" evidence="7">
    <location>
        <begin position="176"/>
        <end position="372"/>
    </location>
</feature>
<dbReference type="Pfam" id="PF00589">
    <property type="entry name" value="Phage_integrase"/>
    <property type="match status" value="1"/>
</dbReference>
<dbReference type="GO" id="GO:0015074">
    <property type="term" value="P:DNA integration"/>
    <property type="evidence" value="ECO:0007669"/>
    <property type="project" value="UniProtKB-KW"/>
</dbReference>
<organism evidence="8 9">
    <name type="scientific">Yeguia hominis</name>
    <dbReference type="NCBI Taxonomy" id="2763662"/>
    <lineage>
        <taxon>Bacteria</taxon>
        <taxon>Bacillati</taxon>
        <taxon>Bacillota</taxon>
        <taxon>Clostridia</taxon>
        <taxon>Eubacteriales</taxon>
        <taxon>Yeguiaceae</taxon>
        <taxon>Yeguia</taxon>
    </lineage>
</organism>
<dbReference type="InterPro" id="IPR002104">
    <property type="entry name" value="Integrase_catalytic"/>
</dbReference>
<dbReference type="Gene3D" id="1.10.443.10">
    <property type="entry name" value="Intergrase catalytic core"/>
    <property type="match status" value="1"/>
</dbReference>
<proteinExistence type="inferred from homology"/>
<dbReference type="GO" id="GO:0006310">
    <property type="term" value="P:DNA recombination"/>
    <property type="evidence" value="ECO:0007669"/>
    <property type="project" value="UniProtKB-KW"/>
</dbReference>
<dbReference type="InterPro" id="IPR013762">
    <property type="entry name" value="Integrase-like_cat_sf"/>
</dbReference>
<evidence type="ECO:0000259" key="7">
    <source>
        <dbReference type="PROSITE" id="PS51898"/>
    </source>
</evidence>
<reference evidence="8" key="1">
    <citation type="submission" date="2020-08" db="EMBL/GenBank/DDBJ databases">
        <title>Genome public.</title>
        <authorList>
            <person name="Liu C."/>
            <person name="Sun Q."/>
        </authorList>
    </citation>
    <scope>NUCLEOTIDE SEQUENCE</scope>
    <source>
        <strain evidence="8">NSJ-40</strain>
    </source>
</reference>
<protein>
    <submittedName>
        <fullName evidence="8">Site-specific integrase</fullName>
    </submittedName>
</protein>
<comment type="function">
    <text evidence="1">Site-specific tyrosine recombinase, which acts by catalyzing the cutting and rejoining of the recombining DNA molecules.</text>
</comment>
<evidence type="ECO:0000256" key="5">
    <source>
        <dbReference type="ARBA" id="ARBA00023172"/>
    </source>
</evidence>
<dbReference type="PROSITE" id="PS51898">
    <property type="entry name" value="TYR_RECOMBINASE"/>
    <property type="match status" value="1"/>
</dbReference>
<name>A0A926DAD2_9FIRM</name>
<evidence type="ECO:0000313" key="9">
    <source>
        <dbReference type="Proteomes" id="UP000651482"/>
    </source>
</evidence>
<dbReference type="RefSeq" id="WP_249319890.1">
    <property type="nucleotide sequence ID" value="NZ_JACRSN010000014.1"/>
</dbReference>
<gene>
    <name evidence="8" type="ORF">IAG03_09675</name>
</gene>
<dbReference type="SUPFAM" id="SSF56349">
    <property type="entry name" value="DNA breaking-rejoining enzymes"/>
    <property type="match status" value="1"/>
</dbReference>
<dbReference type="InterPro" id="IPR050090">
    <property type="entry name" value="Tyrosine_recombinase_XerCD"/>
</dbReference>
<feature type="region of interest" description="Disordered" evidence="6">
    <location>
        <begin position="413"/>
        <end position="432"/>
    </location>
</feature>
<evidence type="ECO:0000256" key="2">
    <source>
        <dbReference type="ARBA" id="ARBA00008857"/>
    </source>
</evidence>
<evidence type="ECO:0000256" key="3">
    <source>
        <dbReference type="ARBA" id="ARBA00022908"/>
    </source>
</evidence>
<dbReference type="Gene3D" id="1.10.150.130">
    <property type="match status" value="1"/>
</dbReference>
<dbReference type="InterPro" id="IPR004107">
    <property type="entry name" value="Integrase_SAM-like_N"/>
</dbReference>
<evidence type="ECO:0000313" key="8">
    <source>
        <dbReference type="EMBL" id="MBC8534252.1"/>
    </source>
</evidence>
<dbReference type="InterPro" id="IPR011010">
    <property type="entry name" value="DNA_brk_join_enz"/>
</dbReference>
<keyword evidence="5" id="KW-0233">DNA recombination</keyword>
<sequence>MASIVKRKNRYSVVYTVRDERGNTRQKWETYDTNSAAEKRKAQIEFEQMSGTFIVPSAKAVADLLEEYTSVYGVSTWAMSTYEARRGLMFNYIIPIIGDMKLDDLNTRVMDRFYQSLLSVKTKVTNNRKPTNEFLTVHTVREIHKLLRNAFNQAVKWELMSKNPCVNATLPKEEHKKREIWTAETLQHALEVCDDDILSLAINLSFACSLRMGEMLALTWDCVDIVFTFPHMFTTGTTDLVLKAPKTKTSVRKVFLPRTVALMLTERKKQIEKYKELFGEEYTDYNLVFCHPTGRPMENQVITRALKKLIRDNNLPDVVFHSFRHASITYKLKWNGGDMKSVQGDSGHARVEMVADVYSHIIDDDRRFNAQRFDEQFYKAKALSPEAEGKTIPMPKFETVKDLPDPMAVTQEEMEKTAEPPQETVQEKTADAAESNAELLVKLLQNPEMAALLKTLAKNL</sequence>
<comment type="caution">
    <text evidence="8">The sequence shown here is derived from an EMBL/GenBank/DDBJ whole genome shotgun (WGS) entry which is preliminary data.</text>
</comment>
<keyword evidence="3" id="KW-0229">DNA integration</keyword>
<dbReference type="GO" id="GO:0003677">
    <property type="term" value="F:DNA binding"/>
    <property type="evidence" value="ECO:0007669"/>
    <property type="project" value="UniProtKB-KW"/>
</dbReference>